<dbReference type="AlphaFoldDB" id="A0A7S0ZKN8"/>
<evidence type="ECO:0000259" key="1">
    <source>
        <dbReference type="Pfam" id="PF04101"/>
    </source>
</evidence>
<dbReference type="EMBL" id="HBFP01012850">
    <property type="protein sequence ID" value="CAD8824881.1"/>
    <property type="molecule type" value="Transcribed_RNA"/>
</dbReference>
<evidence type="ECO:0000313" key="2">
    <source>
        <dbReference type="EMBL" id="CAD8824881.1"/>
    </source>
</evidence>
<dbReference type="PANTHER" id="PTHR43025:SF3">
    <property type="entry name" value="MONOGALACTOSYLDIACYLGLYCEROL SYNTHASE 1, CHLOROPLASTIC"/>
    <property type="match status" value="1"/>
</dbReference>
<dbReference type="GO" id="GO:0016758">
    <property type="term" value="F:hexosyltransferase activity"/>
    <property type="evidence" value="ECO:0007669"/>
    <property type="project" value="InterPro"/>
</dbReference>
<gene>
    <name evidence="2" type="ORF">TOLI1172_LOCUS9280</name>
</gene>
<feature type="domain" description="Glycosyl transferase family 28 C-terminal" evidence="1">
    <location>
        <begin position="235"/>
        <end position="388"/>
    </location>
</feature>
<proteinExistence type="predicted"/>
<reference evidence="2" key="1">
    <citation type="submission" date="2021-01" db="EMBL/GenBank/DDBJ databases">
        <authorList>
            <person name="Corre E."/>
            <person name="Pelletier E."/>
            <person name="Niang G."/>
            <person name="Scheremetjew M."/>
            <person name="Finn R."/>
            <person name="Kale V."/>
            <person name="Holt S."/>
            <person name="Cochrane G."/>
            <person name="Meng A."/>
            <person name="Brown T."/>
            <person name="Cohen L."/>
        </authorList>
    </citation>
    <scope>NUCLEOTIDE SEQUENCE</scope>
    <source>
        <strain evidence="2">CCMP3278</strain>
    </source>
</reference>
<dbReference type="Gene3D" id="3.40.50.2000">
    <property type="entry name" value="Glycogen Phosphorylase B"/>
    <property type="match status" value="1"/>
</dbReference>
<sequence length="449" mass="49645">MVYEGERVAEVVTGNVLVDELHRDSISITILYGSGGGGHKASAFALRDVFSASYPSSSIHLYDASKIVQAGFGDSLYNWLIQHSLSNVMPLLYSIVSILQPIITKQHIHLIKQFFLSQNTSTPDLVVSFVPFLNSALCEALPNTKHITVITDFTTSQAHPWMQHPRQILCCGTTTLYNQALALGYNSERVFRLSGMIVRPEFYQSSNTSMPEELISIQNTLPDSRDQERGRLTFLLLFGGAPSTQLVETAAYSLAFSAKVSHNVVCICGYNGELLQKLTKKAEAMQSNSSESHGRLIAVGFRQDIASFMSHCDVICTKPGPGVVAEALVVRKAALILLVPNGEVMPQERAVLQWVKNEGVGIVVNSIDELCAISREQIQNSVKKMLQMGVNRAVYELTEIVYRVATNNPVPPLNTERELTHKHYLNTVLSRNPLMLQHDASQLATLRFL</sequence>
<accession>A0A7S0ZKN8</accession>
<dbReference type="PANTHER" id="PTHR43025">
    <property type="entry name" value="MONOGALACTOSYLDIACYLGLYCEROL SYNTHASE"/>
    <property type="match status" value="1"/>
</dbReference>
<protein>
    <recommendedName>
        <fullName evidence="1">Glycosyl transferase family 28 C-terminal domain-containing protein</fullName>
    </recommendedName>
</protein>
<dbReference type="Pfam" id="PF04101">
    <property type="entry name" value="Glyco_tran_28_C"/>
    <property type="match status" value="1"/>
</dbReference>
<organism evidence="2">
    <name type="scientific">Timspurckia oligopyrenoides</name>
    <dbReference type="NCBI Taxonomy" id="708627"/>
    <lineage>
        <taxon>Eukaryota</taxon>
        <taxon>Rhodophyta</taxon>
        <taxon>Bangiophyceae</taxon>
        <taxon>Porphyridiales</taxon>
        <taxon>Porphyridiaceae</taxon>
        <taxon>Timspurckia</taxon>
    </lineage>
</organism>
<dbReference type="InterPro" id="IPR050519">
    <property type="entry name" value="Glycosyltransf_28_UgtP"/>
</dbReference>
<dbReference type="InterPro" id="IPR007235">
    <property type="entry name" value="Glyco_trans_28_C"/>
</dbReference>
<dbReference type="SUPFAM" id="SSF53756">
    <property type="entry name" value="UDP-Glycosyltransferase/glycogen phosphorylase"/>
    <property type="match status" value="1"/>
</dbReference>
<name>A0A7S0ZKN8_9RHOD</name>